<name>A0A7W7ZY65_9ACTN</name>
<evidence type="ECO:0000313" key="7">
    <source>
        <dbReference type="EMBL" id="MBB5075973.1"/>
    </source>
</evidence>
<dbReference type="GO" id="GO:0071949">
    <property type="term" value="F:FAD binding"/>
    <property type="evidence" value="ECO:0007669"/>
    <property type="project" value="InterPro"/>
</dbReference>
<dbReference type="PANTHER" id="PTHR42973">
    <property type="entry name" value="BINDING OXIDOREDUCTASE, PUTATIVE (AFU_ORTHOLOGUE AFUA_1G17690)-RELATED"/>
    <property type="match status" value="1"/>
</dbReference>
<dbReference type="EMBL" id="JACHIN010000001">
    <property type="protein sequence ID" value="MBB5075973.1"/>
    <property type="molecule type" value="Genomic_DNA"/>
</dbReference>
<keyword evidence="8" id="KW-1185">Reference proteome</keyword>
<protein>
    <submittedName>
        <fullName evidence="7">FAD/FMN-containing dehydrogenase</fullName>
    </submittedName>
</protein>
<dbReference type="RefSeq" id="WP_184959092.1">
    <property type="nucleotide sequence ID" value="NZ_JACHIN010000001.1"/>
</dbReference>
<dbReference type="PANTHER" id="PTHR42973:SF39">
    <property type="entry name" value="FAD-BINDING PCMH-TYPE DOMAIN-CONTAINING PROTEIN"/>
    <property type="match status" value="1"/>
</dbReference>
<dbReference type="GO" id="GO:0016491">
    <property type="term" value="F:oxidoreductase activity"/>
    <property type="evidence" value="ECO:0007669"/>
    <property type="project" value="UniProtKB-KW"/>
</dbReference>
<dbReference type="InterPro" id="IPR016167">
    <property type="entry name" value="FAD-bd_PCMH_sub1"/>
</dbReference>
<dbReference type="Gene3D" id="3.30.43.10">
    <property type="entry name" value="Uridine Diphospho-n-acetylenolpyruvylglucosamine Reductase, domain 2"/>
    <property type="match status" value="1"/>
</dbReference>
<dbReference type="InterPro" id="IPR016169">
    <property type="entry name" value="FAD-bd_PCMH_sub2"/>
</dbReference>
<evidence type="ECO:0000256" key="5">
    <source>
        <dbReference type="ARBA" id="ARBA00023002"/>
    </source>
</evidence>
<comment type="similarity">
    <text evidence="2">Belongs to the oxygen-dependent FAD-linked oxidoreductase family.</text>
</comment>
<sequence>MKSNLRDVIKGRVLLPGDEDFDEARKPWNYAVDQPVAAVAHAADADDIASLVRHAAQAGLTISTQASGHGASGDTDGVILLRTAALDRVEVDPERRLARVGAGARWGQVQGAAGEYGLTGLAGSMPLVSVTGYTLGGGLSWFGRKYGLAADAVLAFDVVTADGTPARVTADSDQDLFWALRGGGGDFALVTAVEFALYPERELYGGSVMWPDERAPEVFDALREVVTYAPDELSIWLNRVQFPSAPPMVGISTAFLGSAEEGRRLLGRFDEIGGVLSDSRGPLPTAELGAITNEPTNPSPGVSRGELLTGLDDEAVAVLLAEPIDPLINVQVRQLGGALAKGGEGASGAIAEPYLLYLLGLAINPELTAASRDKQERIVAALGERVTGRKPFTFVAAGEHAAAAFSAETLARLRAIKRARDPEGVFRSNFPVLG</sequence>
<gene>
    <name evidence="7" type="ORF">HNR40_001419</name>
</gene>
<proteinExistence type="inferred from homology"/>
<dbReference type="InterPro" id="IPR016166">
    <property type="entry name" value="FAD-bd_PCMH"/>
</dbReference>
<evidence type="ECO:0000256" key="1">
    <source>
        <dbReference type="ARBA" id="ARBA00001974"/>
    </source>
</evidence>
<dbReference type="Gene3D" id="3.30.465.10">
    <property type="match status" value="1"/>
</dbReference>
<dbReference type="Pfam" id="PF01565">
    <property type="entry name" value="FAD_binding_4"/>
    <property type="match status" value="1"/>
</dbReference>
<dbReference type="InterPro" id="IPR036318">
    <property type="entry name" value="FAD-bd_PCMH-like_sf"/>
</dbReference>
<dbReference type="SUPFAM" id="SSF56176">
    <property type="entry name" value="FAD-binding/transporter-associated domain-like"/>
    <property type="match status" value="1"/>
</dbReference>
<evidence type="ECO:0000259" key="6">
    <source>
        <dbReference type="PROSITE" id="PS51387"/>
    </source>
</evidence>
<comment type="cofactor">
    <cofactor evidence="1">
        <name>FAD</name>
        <dbReference type="ChEBI" id="CHEBI:57692"/>
    </cofactor>
</comment>
<evidence type="ECO:0000313" key="8">
    <source>
        <dbReference type="Proteomes" id="UP000568380"/>
    </source>
</evidence>
<dbReference type="Gene3D" id="3.40.462.20">
    <property type="match status" value="1"/>
</dbReference>
<dbReference type="Proteomes" id="UP000568380">
    <property type="component" value="Unassembled WGS sequence"/>
</dbReference>
<evidence type="ECO:0000256" key="3">
    <source>
        <dbReference type="ARBA" id="ARBA00022630"/>
    </source>
</evidence>
<keyword evidence="4" id="KW-0274">FAD</keyword>
<keyword evidence="3" id="KW-0285">Flavoprotein</keyword>
<organism evidence="7 8">
    <name type="scientific">Nonomuraea endophytica</name>
    <dbReference type="NCBI Taxonomy" id="714136"/>
    <lineage>
        <taxon>Bacteria</taxon>
        <taxon>Bacillati</taxon>
        <taxon>Actinomycetota</taxon>
        <taxon>Actinomycetes</taxon>
        <taxon>Streptosporangiales</taxon>
        <taxon>Streptosporangiaceae</taxon>
        <taxon>Nonomuraea</taxon>
    </lineage>
</organism>
<feature type="domain" description="FAD-binding PCMH-type" evidence="6">
    <location>
        <begin position="32"/>
        <end position="200"/>
    </location>
</feature>
<keyword evidence="5" id="KW-0560">Oxidoreductase</keyword>
<dbReference type="AlphaFoldDB" id="A0A7W7ZY65"/>
<dbReference type="InterPro" id="IPR006094">
    <property type="entry name" value="Oxid_FAD_bind_N"/>
</dbReference>
<dbReference type="InterPro" id="IPR050416">
    <property type="entry name" value="FAD-linked_Oxidoreductase"/>
</dbReference>
<accession>A0A7W7ZY65</accession>
<evidence type="ECO:0000256" key="2">
    <source>
        <dbReference type="ARBA" id="ARBA00005466"/>
    </source>
</evidence>
<reference evidence="7 8" key="1">
    <citation type="submission" date="2020-08" db="EMBL/GenBank/DDBJ databases">
        <title>Genomic Encyclopedia of Type Strains, Phase IV (KMG-IV): sequencing the most valuable type-strain genomes for metagenomic binning, comparative biology and taxonomic classification.</title>
        <authorList>
            <person name="Goeker M."/>
        </authorList>
    </citation>
    <scope>NUCLEOTIDE SEQUENCE [LARGE SCALE GENOMIC DNA]</scope>
    <source>
        <strain evidence="7 8">DSM 45385</strain>
    </source>
</reference>
<evidence type="ECO:0000256" key="4">
    <source>
        <dbReference type="ARBA" id="ARBA00022827"/>
    </source>
</evidence>
<comment type="caution">
    <text evidence="7">The sequence shown here is derived from an EMBL/GenBank/DDBJ whole genome shotgun (WGS) entry which is preliminary data.</text>
</comment>
<dbReference type="PROSITE" id="PS51387">
    <property type="entry name" value="FAD_PCMH"/>
    <property type="match status" value="1"/>
</dbReference>